<evidence type="ECO:0000256" key="1">
    <source>
        <dbReference type="SAM" id="MobiDB-lite"/>
    </source>
</evidence>
<dbReference type="RefSeq" id="WP_165913992.1">
    <property type="nucleotide sequence ID" value="NZ_SLVU01000008.1"/>
</dbReference>
<protein>
    <recommendedName>
        <fullName evidence="4">Galactosyl transferase GMA12/MNN10 family protein</fullName>
    </recommendedName>
</protein>
<evidence type="ECO:0008006" key="4">
    <source>
        <dbReference type="Google" id="ProtNLM"/>
    </source>
</evidence>
<sequence length="247" mass="28584">MRTFCAVSTFNAAGLELYGRRMVSSFREHWPEEVGLRVYSEGWGLLDCWGPEIVHLASASPWLNEFKARHGHRTFRDFRWDAVRFSHKVAAVCHAARTIDVDVLIWLDGDIVTHASLTIEDLEGLAPRDGEWISWLYRQDMYPECGFYMLDRRHPEHDRLIASLEAMYMQDLLYGLAEYHDSYVLRHVVEAARVPWRSISGKGGTTSHPLINGPLGQWFDHLKGNRKREGRSRPADLKVARSEGYWK</sequence>
<name>A0A4R2BRH3_9HYPH</name>
<feature type="compositionally biased region" description="Basic and acidic residues" evidence="1">
    <location>
        <begin position="231"/>
        <end position="247"/>
    </location>
</feature>
<reference evidence="2 3" key="1">
    <citation type="submission" date="2019-03" db="EMBL/GenBank/DDBJ databases">
        <title>Genomic Encyclopedia of Type Strains, Phase IV (KMG-V): Genome sequencing to study the core and pangenomes of soil and plant-associated prokaryotes.</title>
        <authorList>
            <person name="Whitman W."/>
        </authorList>
    </citation>
    <scope>NUCLEOTIDE SEQUENCE [LARGE SCALE GENOMIC DNA]</scope>
    <source>
        <strain evidence="2 3">23C40</strain>
    </source>
</reference>
<dbReference type="EMBL" id="SLVU01000008">
    <property type="protein sequence ID" value="TCN30337.1"/>
    <property type="molecule type" value="Genomic_DNA"/>
</dbReference>
<accession>A0A4R2BRH3</accession>
<evidence type="ECO:0000313" key="2">
    <source>
        <dbReference type="EMBL" id="TCN30337.1"/>
    </source>
</evidence>
<evidence type="ECO:0000313" key="3">
    <source>
        <dbReference type="Proteomes" id="UP000295043"/>
    </source>
</evidence>
<dbReference type="Proteomes" id="UP000295043">
    <property type="component" value="Unassembled WGS sequence"/>
</dbReference>
<comment type="caution">
    <text evidence="2">The sequence shown here is derived from an EMBL/GenBank/DDBJ whole genome shotgun (WGS) entry which is preliminary data.</text>
</comment>
<proteinExistence type="predicted"/>
<gene>
    <name evidence="2" type="ORF">EV184_108211</name>
</gene>
<organism evidence="2 3">
    <name type="scientific">Sinorhizobium americanum</name>
    <dbReference type="NCBI Taxonomy" id="194963"/>
    <lineage>
        <taxon>Bacteria</taxon>
        <taxon>Pseudomonadati</taxon>
        <taxon>Pseudomonadota</taxon>
        <taxon>Alphaproteobacteria</taxon>
        <taxon>Hyphomicrobiales</taxon>
        <taxon>Rhizobiaceae</taxon>
        <taxon>Sinorhizobium/Ensifer group</taxon>
        <taxon>Sinorhizobium</taxon>
    </lineage>
</organism>
<dbReference type="AlphaFoldDB" id="A0A4R2BRH3"/>
<feature type="region of interest" description="Disordered" evidence="1">
    <location>
        <begin position="225"/>
        <end position="247"/>
    </location>
</feature>